<keyword evidence="3" id="KW-1185">Reference proteome</keyword>
<name>G5SSA5_9BACT</name>
<feature type="compositionally biased region" description="Polar residues" evidence="1">
    <location>
        <begin position="145"/>
        <end position="155"/>
    </location>
</feature>
<organism evidence="2 3">
    <name type="scientific">Paraprevotella clara YIT 11840</name>
    <dbReference type="NCBI Taxonomy" id="762968"/>
    <lineage>
        <taxon>Bacteria</taxon>
        <taxon>Pseudomonadati</taxon>
        <taxon>Bacteroidota</taxon>
        <taxon>Bacteroidia</taxon>
        <taxon>Bacteroidales</taxon>
        <taxon>Prevotellaceae</taxon>
        <taxon>Paraprevotella</taxon>
    </lineage>
</organism>
<evidence type="ECO:0000313" key="3">
    <source>
        <dbReference type="Proteomes" id="UP000003598"/>
    </source>
</evidence>
<sequence length="174" mass="20555">MAWQIFNIISIDKKIEKNVKKIQSSAKKGIMKDYYENQYNTLKVLWTDFRDTKKWNLLIDTHIYMINISIKCKKRDTSNDIICKCKDLLGFSAQMEQYQVDRLKEVRELIKEIPLTDEIFDLYNDFVKKSSISLNKIDINPVKIDTQQTNSQNHNSETKSGKTVSTKKHQQTKR</sequence>
<evidence type="ECO:0000256" key="1">
    <source>
        <dbReference type="SAM" id="MobiDB-lite"/>
    </source>
</evidence>
<evidence type="ECO:0000313" key="2">
    <source>
        <dbReference type="EMBL" id="EHG99823.1"/>
    </source>
</evidence>
<dbReference type="Proteomes" id="UP000003598">
    <property type="component" value="Unassembled WGS sequence"/>
</dbReference>
<comment type="caution">
    <text evidence="2">The sequence shown here is derived from an EMBL/GenBank/DDBJ whole genome shotgun (WGS) entry which is preliminary data.</text>
</comment>
<dbReference type="EMBL" id="AFFY01000032">
    <property type="protein sequence ID" value="EHG99823.1"/>
    <property type="molecule type" value="Genomic_DNA"/>
</dbReference>
<accession>G5SSA5</accession>
<feature type="region of interest" description="Disordered" evidence="1">
    <location>
        <begin position="145"/>
        <end position="174"/>
    </location>
</feature>
<gene>
    <name evidence="2" type="ORF">HMPREF9441_02255</name>
</gene>
<protein>
    <submittedName>
        <fullName evidence="2">Uncharacterized protein</fullName>
    </submittedName>
</protein>
<dbReference type="AlphaFoldDB" id="G5SSA5"/>
<proteinExistence type="predicted"/>
<feature type="compositionally biased region" description="Basic residues" evidence="1">
    <location>
        <begin position="165"/>
        <end position="174"/>
    </location>
</feature>
<dbReference type="HOGENOM" id="CLU_1538603_0_0_10"/>
<reference evidence="2 3" key="1">
    <citation type="submission" date="2011-03" db="EMBL/GenBank/DDBJ databases">
        <authorList>
            <person name="Weinstock G."/>
            <person name="Sodergren E."/>
            <person name="Clifton S."/>
            <person name="Fulton L."/>
            <person name="Fulton B."/>
            <person name="Courtney L."/>
            <person name="Fronick C."/>
            <person name="Harrison M."/>
            <person name="Strong C."/>
            <person name="Farmer C."/>
            <person name="Delahaunty K."/>
            <person name="Markovic C."/>
            <person name="Hall O."/>
            <person name="Minx P."/>
            <person name="Tomlinson C."/>
            <person name="Mitreva M."/>
            <person name="Hou S."/>
            <person name="Chen J."/>
            <person name="Wollam A."/>
            <person name="Pepin K.H."/>
            <person name="Johnson M."/>
            <person name="Bhonagiri V."/>
            <person name="Zhang X."/>
            <person name="Suruliraj S."/>
            <person name="Warren W."/>
            <person name="Chinwalla A."/>
            <person name="Mardis E.R."/>
            <person name="Wilson R.K."/>
        </authorList>
    </citation>
    <scope>NUCLEOTIDE SEQUENCE [LARGE SCALE GENOMIC DNA]</scope>
    <source>
        <strain evidence="2 3">YIT 11840</strain>
    </source>
</reference>